<organism evidence="2 3">
    <name type="scientific">Kitasatospora viridis</name>
    <dbReference type="NCBI Taxonomy" id="281105"/>
    <lineage>
        <taxon>Bacteria</taxon>
        <taxon>Bacillati</taxon>
        <taxon>Actinomycetota</taxon>
        <taxon>Actinomycetes</taxon>
        <taxon>Kitasatosporales</taxon>
        <taxon>Streptomycetaceae</taxon>
        <taxon>Kitasatospora</taxon>
    </lineage>
</organism>
<comment type="caution">
    <text evidence="2">The sequence shown here is derived from an EMBL/GenBank/DDBJ whole genome shotgun (WGS) entry which is preliminary data.</text>
</comment>
<feature type="transmembrane region" description="Helical" evidence="1">
    <location>
        <begin position="71"/>
        <end position="97"/>
    </location>
</feature>
<dbReference type="EMBL" id="VIWT01000001">
    <property type="protein sequence ID" value="TWF96666.1"/>
    <property type="molecule type" value="Genomic_DNA"/>
</dbReference>
<evidence type="ECO:0000256" key="1">
    <source>
        <dbReference type="SAM" id="Phobius"/>
    </source>
</evidence>
<dbReference type="AlphaFoldDB" id="A0A561UBE3"/>
<keyword evidence="1" id="KW-0812">Transmembrane</keyword>
<dbReference type="Proteomes" id="UP000317940">
    <property type="component" value="Unassembled WGS sequence"/>
</dbReference>
<proteinExistence type="predicted"/>
<dbReference type="RefSeq" id="WP_145902987.1">
    <property type="nucleotide sequence ID" value="NZ_BAAAMZ010000004.1"/>
</dbReference>
<accession>A0A561UBE3</accession>
<reference evidence="2 3" key="1">
    <citation type="submission" date="2019-06" db="EMBL/GenBank/DDBJ databases">
        <title>Sequencing the genomes of 1000 actinobacteria strains.</title>
        <authorList>
            <person name="Klenk H.-P."/>
        </authorList>
    </citation>
    <scope>NUCLEOTIDE SEQUENCE [LARGE SCALE GENOMIC DNA]</scope>
    <source>
        <strain evidence="2 3">DSM 44826</strain>
    </source>
</reference>
<feature type="transmembrane region" description="Helical" evidence="1">
    <location>
        <begin position="12"/>
        <end position="33"/>
    </location>
</feature>
<evidence type="ECO:0000313" key="3">
    <source>
        <dbReference type="Proteomes" id="UP000317940"/>
    </source>
</evidence>
<evidence type="ECO:0000313" key="2">
    <source>
        <dbReference type="EMBL" id="TWF96666.1"/>
    </source>
</evidence>
<keyword evidence="1" id="KW-0472">Membrane</keyword>
<dbReference type="OrthoDB" id="10013605at2"/>
<sequence>MTDMQSAALLNLALTAITILAPLVGGIVAAMAIRRRGRNARLAMIGCLVMVPGPIVSGVAMALGFGSLGNAIGYGVAANVLSGLAMPFHLVGLALVLAGALAAPAQPAAPAVQPEAMLGGERAAR</sequence>
<keyword evidence="1" id="KW-1133">Transmembrane helix</keyword>
<name>A0A561UBE3_9ACTN</name>
<feature type="transmembrane region" description="Helical" evidence="1">
    <location>
        <begin position="45"/>
        <end position="65"/>
    </location>
</feature>
<keyword evidence="3" id="KW-1185">Reference proteome</keyword>
<protein>
    <submittedName>
        <fullName evidence="2">Uncharacterized protein</fullName>
    </submittedName>
</protein>
<gene>
    <name evidence="2" type="ORF">FHX73_11438</name>
</gene>